<protein>
    <submittedName>
        <fullName evidence="1">Uncharacterized protein</fullName>
    </submittedName>
</protein>
<evidence type="ECO:0000313" key="2">
    <source>
        <dbReference type="Proteomes" id="UP000279275"/>
    </source>
</evidence>
<reference evidence="1 2" key="1">
    <citation type="submission" date="2018-10" db="EMBL/GenBank/DDBJ databases">
        <title>Isolation from cow dung.</title>
        <authorList>
            <person name="Ling L."/>
        </authorList>
    </citation>
    <scope>NUCLEOTIDE SEQUENCE [LARGE SCALE GENOMIC DNA]</scope>
    <source>
        <strain evidence="1 2">NEAU-LL90</strain>
    </source>
</reference>
<name>A0A3M2KUG5_9NOCA</name>
<dbReference type="AlphaFoldDB" id="A0A3M2KUG5"/>
<comment type="caution">
    <text evidence="1">The sequence shown here is derived from an EMBL/GenBank/DDBJ whole genome shotgun (WGS) entry which is preliminary data.</text>
</comment>
<dbReference type="Proteomes" id="UP000279275">
    <property type="component" value="Unassembled WGS sequence"/>
</dbReference>
<dbReference type="EMBL" id="RFFH01000029">
    <property type="protein sequence ID" value="RMI27873.1"/>
    <property type="molecule type" value="Genomic_DNA"/>
</dbReference>
<organism evidence="1 2">
    <name type="scientific">Nocardia stercoris</name>
    <dbReference type="NCBI Taxonomy" id="2483361"/>
    <lineage>
        <taxon>Bacteria</taxon>
        <taxon>Bacillati</taxon>
        <taxon>Actinomycetota</taxon>
        <taxon>Actinomycetes</taxon>
        <taxon>Mycobacteriales</taxon>
        <taxon>Nocardiaceae</taxon>
        <taxon>Nocardia</taxon>
    </lineage>
</organism>
<evidence type="ECO:0000313" key="1">
    <source>
        <dbReference type="EMBL" id="RMI27873.1"/>
    </source>
</evidence>
<proteinExistence type="predicted"/>
<dbReference type="OrthoDB" id="9916805at2"/>
<keyword evidence="2" id="KW-1185">Reference proteome</keyword>
<dbReference type="RefSeq" id="WP_122192021.1">
    <property type="nucleotide sequence ID" value="NZ_RFFH01000029.1"/>
</dbReference>
<gene>
    <name evidence="1" type="ORF">EBN03_32600</name>
</gene>
<accession>A0A3M2KUG5</accession>
<sequence>MTAGTLLVATGVARTAPGPATAESLPGAVCVLAGHEMAYPPGIGLAPSQQHIHDEGLPISCTGHLGDRQLDSTRLGTFSADVVSGSRPGLAGTGTCLSDGGEGSLTLSLPATDGGAIDVTGPGGYLALGGENRLEGDVGPTTMFRLSSRFPI</sequence>